<proteinExistence type="predicted"/>
<protein>
    <submittedName>
        <fullName evidence="1">Uncharacterized protein</fullName>
    </submittedName>
</protein>
<gene>
    <name evidence="1" type="ORF">E2C01_081712</name>
</gene>
<keyword evidence="2" id="KW-1185">Reference proteome</keyword>
<organism evidence="1 2">
    <name type="scientific">Portunus trituberculatus</name>
    <name type="common">Swimming crab</name>
    <name type="synonym">Neptunus trituberculatus</name>
    <dbReference type="NCBI Taxonomy" id="210409"/>
    <lineage>
        <taxon>Eukaryota</taxon>
        <taxon>Metazoa</taxon>
        <taxon>Ecdysozoa</taxon>
        <taxon>Arthropoda</taxon>
        <taxon>Crustacea</taxon>
        <taxon>Multicrustacea</taxon>
        <taxon>Malacostraca</taxon>
        <taxon>Eumalacostraca</taxon>
        <taxon>Eucarida</taxon>
        <taxon>Decapoda</taxon>
        <taxon>Pleocyemata</taxon>
        <taxon>Brachyura</taxon>
        <taxon>Eubrachyura</taxon>
        <taxon>Portunoidea</taxon>
        <taxon>Portunidae</taxon>
        <taxon>Portuninae</taxon>
        <taxon>Portunus</taxon>
    </lineage>
</organism>
<sequence length="106" mass="11615">MTNTRLLLSCHIPWNTGTPLLTPPLPFWAMCHFATRSLALESDAEPLSVFDLVLSWLRQFVVDICKGGGRLAEAVVVVVVAGMAEVVLGRKHVTAPPNNLLNESRH</sequence>
<comment type="caution">
    <text evidence="1">The sequence shown here is derived from an EMBL/GenBank/DDBJ whole genome shotgun (WGS) entry which is preliminary data.</text>
</comment>
<name>A0A5B7J325_PORTR</name>
<accession>A0A5B7J325</accession>
<evidence type="ECO:0000313" key="1">
    <source>
        <dbReference type="EMBL" id="MPC86874.1"/>
    </source>
</evidence>
<reference evidence="1 2" key="1">
    <citation type="submission" date="2019-05" db="EMBL/GenBank/DDBJ databases">
        <title>Another draft genome of Portunus trituberculatus and its Hox gene families provides insights of decapod evolution.</title>
        <authorList>
            <person name="Jeong J.-H."/>
            <person name="Song I."/>
            <person name="Kim S."/>
            <person name="Choi T."/>
            <person name="Kim D."/>
            <person name="Ryu S."/>
            <person name="Kim W."/>
        </authorList>
    </citation>
    <scope>NUCLEOTIDE SEQUENCE [LARGE SCALE GENOMIC DNA]</scope>
    <source>
        <tissue evidence="1">Muscle</tissue>
    </source>
</reference>
<dbReference type="EMBL" id="VSRR010072797">
    <property type="protein sequence ID" value="MPC86874.1"/>
    <property type="molecule type" value="Genomic_DNA"/>
</dbReference>
<dbReference type="Proteomes" id="UP000324222">
    <property type="component" value="Unassembled WGS sequence"/>
</dbReference>
<evidence type="ECO:0000313" key="2">
    <source>
        <dbReference type="Proteomes" id="UP000324222"/>
    </source>
</evidence>
<dbReference type="AlphaFoldDB" id="A0A5B7J325"/>